<dbReference type="Proteomes" id="UP001597045">
    <property type="component" value="Unassembled WGS sequence"/>
</dbReference>
<dbReference type="EMBL" id="JBHTIS010000010">
    <property type="protein sequence ID" value="MFD1044178.1"/>
    <property type="molecule type" value="Genomic_DNA"/>
</dbReference>
<dbReference type="Pfam" id="PF01844">
    <property type="entry name" value="HNH"/>
    <property type="match status" value="1"/>
</dbReference>
<name>A0ABW3M0Y9_9PSEU</name>
<feature type="domain" description="HNH nuclease" evidence="1">
    <location>
        <begin position="18"/>
        <end position="68"/>
    </location>
</feature>
<organism evidence="2 3">
    <name type="scientific">Kibdelosporangium lantanae</name>
    <dbReference type="NCBI Taxonomy" id="1497396"/>
    <lineage>
        <taxon>Bacteria</taxon>
        <taxon>Bacillati</taxon>
        <taxon>Actinomycetota</taxon>
        <taxon>Actinomycetes</taxon>
        <taxon>Pseudonocardiales</taxon>
        <taxon>Pseudonocardiaceae</taxon>
        <taxon>Kibdelosporangium</taxon>
    </lineage>
</organism>
<keyword evidence="2" id="KW-0378">Hydrolase</keyword>
<dbReference type="SMART" id="SM00507">
    <property type="entry name" value="HNHc"/>
    <property type="match status" value="1"/>
</dbReference>
<accession>A0ABW3M0Y9</accession>
<sequence>MSWTSSNRKGRLPVGWTALRITVLKRDRFTCQIRGQGCTAHATEVDHIQPGDNHGLENLRAVCSTCHSRKSTSEGIRAKARLRALRHRPADRHPGLLAQE</sequence>
<protein>
    <submittedName>
        <fullName evidence="2">HNH endonuclease</fullName>
    </submittedName>
</protein>
<keyword evidence="3" id="KW-1185">Reference proteome</keyword>
<dbReference type="GO" id="GO:0004519">
    <property type="term" value="F:endonuclease activity"/>
    <property type="evidence" value="ECO:0007669"/>
    <property type="project" value="UniProtKB-KW"/>
</dbReference>
<evidence type="ECO:0000313" key="2">
    <source>
        <dbReference type="EMBL" id="MFD1044178.1"/>
    </source>
</evidence>
<evidence type="ECO:0000259" key="1">
    <source>
        <dbReference type="SMART" id="SM00507"/>
    </source>
</evidence>
<dbReference type="InterPro" id="IPR002711">
    <property type="entry name" value="HNH"/>
</dbReference>
<dbReference type="InterPro" id="IPR003615">
    <property type="entry name" value="HNH_nuc"/>
</dbReference>
<proteinExistence type="predicted"/>
<reference evidence="3" key="1">
    <citation type="journal article" date="2019" name="Int. J. Syst. Evol. Microbiol.">
        <title>The Global Catalogue of Microorganisms (GCM) 10K type strain sequencing project: providing services to taxonomists for standard genome sequencing and annotation.</title>
        <authorList>
            <consortium name="The Broad Institute Genomics Platform"/>
            <consortium name="The Broad Institute Genome Sequencing Center for Infectious Disease"/>
            <person name="Wu L."/>
            <person name="Ma J."/>
        </authorList>
    </citation>
    <scope>NUCLEOTIDE SEQUENCE [LARGE SCALE GENOMIC DNA]</scope>
    <source>
        <strain evidence="3">JCM 31486</strain>
    </source>
</reference>
<evidence type="ECO:0000313" key="3">
    <source>
        <dbReference type="Proteomes" id="UP001597045"/>
    </source>
</evidence>
<dbReference type="Gene3D" id="1.10.30.50">
    <property type="match status" value="1"/>
</dbReference>
<comment type="caution">
    <text evidence="2">The sequence shown here is derived from an EMBL/GenBank/DDBJ whole genome shotgun (WGS) entry which is preliminary data.</text>
</comment>
<keyword evidence="2" id="KW-0255">Endonuclease</keyword>
<gene>
    <name evidence="2" type="ORF">ACFQ1S_00495</name>
</gene>
<dbReference type="CDD" id="cd00085">
    <property type="entry name" value="HNHc"/>
    <property type="match status" value="1"/>
</dbReference>
<keyword evidence="2" id="KW-0540">Nuclease</keyword>